<reference evidence="4" key="1">
    <citation type="submission" date="2025-08" db="UniProtKB">
        <authorList>
            <consortium name="RefSeq"/>
        </authorList>
    </citation>
    <scope>IDENTIFICATION</scope>
</reference>
<dbReference type="GeneID" id="106058314"/>
<evidence type="ECO:0000256" key="1">
    <source>
        <dbReference type="SAM" id="Phobius"/>
    </source>
</evidence>
<dbReference type="OrthoDB" id="10311349at2759"/>
<name>A0A9W2YXE0_BIOGL</name>
<dbReference type="InterPro" id="IPR036179">
    <property type="entry name" value="Ig-like_dom_sf"/>
</dbReference>
<keyword evidence="3" id="KW-1185">Reference proteome</keyword>
<feature type="transmembrane region" description="Helical" evidence="1">
    <location>
        <begin position="299"/>
        <end position="322"/>
    </location>
</feature>
<keyword evidence="2" id="KW-0732">Signal</keyword>
<feature type="signal peptide" evidence="2">
    <location>
        <begin position="1"/>
        <end position="17"/>
    </location>
</feature>
<feature type="chain" id="PRO_5040996630" evidence="2">
    <location>
        <begin position="18"/>
        <end position="415"/>
    </location>
</feature>
<organism evidence="3 4">
    <name type="scientific">Biomphalaria glabrata</name>
    <name type="common">Bloodfluke planorb</name>
    <name type="synonym">Freshwater snail</name>
    <dbReference type="NCBI Taxonomy" id="6526"/>
    <lineage>
        <taxon>Eukaryota</taxon>
        <taxon>Metazoa</taxon>
        <taxon>Spiralia</taxon>
        <taxon>Lophotrochozoa</taxon>
        <taxon>Mollusca</taxon>
        <taxon>Gastropoda</taxon>
        <taxon>Heterobranchia</taxon>
        <taxon>Euthyneura</taxon>
        <taxon>Panpulmonata</taxon>
        <taxon>Hygrophila</taxon>
        <taxon>Lymnaeoidea</taxon>
        <taxon>Planorbidae</taxon>
        <taxon>Biomphalaria</taxon>
    </lineage>
</organism>
<keyword evidence="1" id="KW-0472">Membrane</keyword>
<gene>
    <name evidence="4" type="primary">LOC106058314</name>
</gene>
<dbReference type="RefSeq" id="XP_055867383.1">
    <property type="nucleotide sequence ID" value="XM_056011408.1"/>
</dbReference>
<dbReference type="AlphaFoldDB" id="A0A9W2YXE0"/>
<dbReference type="SUPFAM" id="SSF48726">
    <property type="entry name" value="Immunoglobulin"/>
    <property type="match status" value="1"/>
</dbReference>
<evidence type="ECO:0000256" key="2">
    <source>
        <dbReference type="SAM" id="SignalP"/>
    </source>
</evidence>
<proteinExistence type="predicted"/>
<sequence>MLSFIIAITLTILLASAQPNDSLTCSTTEIGKTSSVNLIWKPPQDLTKAWSLKINSSVFLLYNNNGWREAKACFNDKSCELKNMSTNKTQNVTLSFIAAATGKKTEKTVEFENIDMKFYPCELQIYKKIEKLICTHEVSFNQKLTIICTSYETFPEAICIILIRNTMNETINASGFNNYTEIENSSGYYTTHCLFTVSVSTWSSGQYRVGLSIFPNVTNQIDSDSPLGIQILYNFFLGNKSVSDCSDVEYQNNVSCQCQSDNSTVKFELSWNSSQVSNKELRNKVCTSNLNSIDGSPTFPLILIVCSVLASITIMLFIVLLYQKFNSCARKERDLSNLQGTVDLKRETDTMYRQKLEIPLGTEDLNQDIETVKCFSTAEDADLYSDFGTEYYTLDDLANCAPDQSNTNEHEVIQN</sequence>
<accession>A0A9W2YXE0</accession>
<keyword evidence="1" id="KW-1133">Transmembrane helix</keyword>
<evidence type="ECO:0000313" key="3">
    <source>
        <dbReference type="Proteomes" id="UP001165740"/>
    </source>
</evidence>
<evidence type="ECO:0000313" key="4">
    <source>
        <dbReference type="RefSeq" id="XP_055867383.1"/>
    </source>
</evidence>
<keyword evidence="1" id="KW-0812">Transmembrane</keyword>
<protein>
    <submittedName>
        <fullName evidence="4">Uncharacterized protein LOC106058314 isoform X1</fullName>
    </submittedName>
</protein>
<dbReference type="Proteomes" id="UP001165740">
    <property type="component" value="Chromosome 14"/>
</dbReference>